<dbReference type="GO" id="GO:0003677">
    <property type="term" value="F:DNA binding"/>
    <property type="evidence" value="ECO:0007669"/>
    <property type="project" value="UniProtKB-KW"/>
</dbReference>
<feature type="domain" description="HTH myb-type" evidence="6">
    <location>
        <begin position="248"/>
        <end position="308"/>
    </location>
</feature>
<keyword evidence="4" id="KW-0804">Transcription</keyword>
<keyword evidence="8" id="KW-1185">Reference proteome</keyword>
<dbReference type="OMA" id="LSCASHC"/>
<dbReference type="InterPro" id="IPR001005">
    <property type="entry name" value="SANT/Myb"/>
</dbReference>
<evidence type="ECO:0000256" key="3">
    <source>
        <dbReference type="ARBA" id="ARBA00023125"/>
    </source>
</evidence>
<dbReference type="FunFam" id="1.10.10.60:FF:000002">
    <property type="entry name" value="Myb family transcription factor"/>
    <property type="match status" value="1"/>
</dbReference>
<accession>A0A8T2Q617</accession>
<keyword evidence="3" id="KW-0238">DNA-binding</keyword>
<evidence type="ECO:0000256" key="2">
    <source>
        <dbReference type="ARBA" id="ARBA00023015"/>
    </source>
</evidence>
<keyword evidence="2" id="KW-0805">Transcription regulation</keyword>
<evidence type="ECO:0000256" key="1">
    <source>
        <dbReference type="ARBA" id="ARBA00004123"/>
    </source>
</evidence>
<dbReference type="GO" id="GO:0003700">
    <property type="term" value="F:DNA-binding transcription factor activity"/>
    <property type="evidence" value="ECO:0007669"/>
    <property type="project" value="InterPro"/>
</dbReference>
<dbReference type="InterPro" id="IPR044787">
    <property type="entry name" value="HHO5-like"/>
</dbReference>
<dbReference type="PANTHER" id="PTHR31003">
    <property type="entry name" value="MYB FAMILY TRANSCRIPTION FACTOR"/>
    <property type="match status" value="1"/>
</dbReference>
<dbReference type="AlphaFoldDB" id="A0A8T2Q617"/>
<dbReference type="Pfam" id="PF00249">
    <property type="entry name" value="Myb_DNA-binding"/>
    <property type="match status" value="1"/>
</dbReference>
<dbReference type="InterPro" id="IPR017930">
    <property type="entry name" value="Myb_dom"/>
</dbReference>
<evidence type="ECO:0000313" key="8">
    <source>
        <dbReference type="Proteomes" id="UP000825935"/>
    </source>
</evidence>
<dbReference type="Proteomes" id="UP000825935">
    <property type="component" value="Chromosome 37"/>
</dbReference>
<dbReference type="InterPro" id="IPR009057">
    <property type="entry name" value="Homeodomain-like_sf"/>
</dbReference>
<dbReference type="SUPFAM" id="SSF46689">
    <property type="entry name" value="Homeodomain-like"/>
    <property type="match status" value="1"/>
</dbReference>
<evidence type="ECO:0000256" key="4">
    <source>
        <dbReference type="ARBA" id="ARBA00023163"/>
    </source>
</evidence>
<dbReference type="Pfam" id="PF26575">
    <property type="entry name" value="HHO5_N"/>
    <property type="match status" value="1"/>
</dbReference>
<dbReference type="PROSITE" id="PS51294">
    <property type="entry name" value="HTH_MYB"/>
    <property type="match status" value="1"/>
</dbReference>
<dbReference type="InterPro" id="IPR006447">
    <property type="entry name" value="Myb_dom_plants"/>
</dbReference>
<comment type="subcellular location">
    <subcellularLocation>
        <location evidence="1">Nucleus</location>
    </subcellularLocation>
</comment>
<evidence type="ECO:0000256" key="5">
    <source>
        <dbReference type="ARBA" id="ARBA00023242"/>
    </source>
</evidence>
<evidence type="ECO:0000259" key="6">
    <source>
        <dbReference type="PROSITE" id="PS51294"/>
    </source>
</evidence>
<dbReference type="Gene3D" id="1.10.10.60">
    <property type="entry name" value="Homeodomain-like"/>
    <property type="match status" value="1"/>
</dbReference>
<dbReference type="GO" id="GO:0005634">
    <property type="term" value="C:nucleus"/>
    <property type="evidence" value="ECO:0007669"/>
    <property type="project" value="UniProtKB-SubCell"/>
</dbReference>
<sequence>MELTLGTPAMASSENEARSKTKIHTYLRSLQDEHRKIKAFKRELPICMHLLSSEIEASWMQLYDHNDGVCHIGDLSCASHCTKSRSPMDKADYIISNILNGIHEDPKCDSFIRVGADIQASPPSVQKAVNNIAEIHEEVSAIANQLYNTRTMSSNEKPGPHKSTFGSVPGGAFVPFLRDKKQKLIHEDSEAAFPVQYDHQDVSYETARSRSHLMGNEVRDCYQQLSGLPFPSAPAGPVCTNPSDQTSSQRKPRRCWSAELHHKFVNALEHLGGSDVATPKQIREFMQVDGLTNDEVKSHLQKYRLHERRPNALSSLHISKEMPQVQSVNSPQLLLLGGIWVPQDLSLKESVYINSMDQMTDTSMRRHVDQGLTGRNLGAQAKQVNIASSY</sequence>
<dbReference type="OrthoDB" id="1908613at2759"/>
<keyword evidence="5" id="KW-0539">Nucleus</keyword>
<comment type="caution">
    <text evidence="7">The sequence shown here is derived from an EMBL/GenBank/DDBJ whole genome shotgun (WGS) entry which is preliminary data.</text>
</comment>
<reference evidence="7" key="1">
    <citation type="submission" date="2021-08" db="EMBL/GenBank/DDBJ databases">
        <title>WGS assembly of Ceratopteris richardii.</title>
        <authorList>
            <person name="Marchant D.B."/>
            <person name="Chen G."/>
            <person name="Jenkins J."/>
            <person name="Shu S."/>
            <person name="Leebens-Mack J."/>
            <person name="Grimwood J."/>
            <person name="Schmutz J."/>
            <person name="Soltis P."/>
            <person name="Soltis D."/>
            <person name="Chen Z.-H."/>
        </authorList>
    </citation>
    <scope>NUCLEOTIDE SEQUENCE</scope>
    <source>
        <strain evidence="7">Whitten #5841</strain>
        <tissue evidence="7">Leaf</tissue>
    </source>
</reference>
<dbReference type="PANTHER" id="PTHR31003:SF19">
    <property type="entry name" value="MYB FAMILY TRANSCRIPTION FACTOR EFM"/>
    <property type="match status" value="1"/>
</dbReference>
<dbReference type="EMBL" id="CM035442">
    <property type="protein sequence ID" value="KAH7279080.1"/>
    <property type="molecule type" value="Genomic_DNA"/>
</dbReference>
<organism evidence="7 8">
    <name type="scientific">Ceratopteris richardii</name>
    <name type="common">Triangle waterfern</name>
    <dbReference type="NCBI Taxonomy" id="49495"/>
    <lineage>
        <taxon>Eukaryota</taxon>
        <taxon>Viridiplantae</taxon>
        <taxon>Streptophyta</taxon>
        <taxon>Embryophyta</taxon>
        <taxon>Tracheophyta</taxon>
        <taxon>Polypodiopsida</taxon>
        <taxon>Polypodiidae</taxon>
        <taxon>Polypodiales</taxon>
        <taxon>Pteridineae</taxon>
        <taxon>Pteridaceae</taxon>
        <taxon>Parkerioideae</taxon>
        <taxon>Ceratopteris</taxon>
    </lineage>
</organism>
<gene>
    <name evidence="7" type="ORF">KP509_37G004400</name>
</gene>
<dbReference type="InterPro" id="IPR058673">
    <property type="entry name" value="HHO5-like_N"/>
</dbReference>
<proteinExistence type="predicted"/>
<protein>
    <recommendedName>
        <fullName evidence="6">HTH myb-type domain-containing protein</fullName>
    </recommendedName>
</protein>
<name>A0A8T2Q617_CERRI</name>
<evidence type="ECO:0000313" key="7">
    <source>
        <dbReference type="EMBL" id="KAH7279080.1"/>
    </source>
</evidence>
<dbReference type="NCBIfam" id="TIGR01557">
    <property type="entry name" value="myb_SHAQKYF"/>
    <property type="match status" value="1"/>
</dbReference>